<sequence length="52" mass="5541">MKDDTSGATAIEYGLIVSLIVVAILVSMQAVASETLEMWDHIETESLEAMGA</sequence>
<evidence type="ECO:0000313" key="2">
    <source>
        <dbReference type="EMBL" id="OBV12202.1"/>
    </source>
</evidence>
<keyword evidence="3" id="KW-1185">Reference proteome</keyword>
<keyword evidence="1" id="KW-0812">Transmembrane</keyword>
<reference evidence="2 3" key="1">
    <citation type="submission" date="2016-06" db="EMBL/GenBank/DDBJ databases">
        <title>Genome sequence of Porphyrobacter dokdonensis DSW-74.</title>
        <authorList>
            <person name="Kim J.F."/>
            <person name="Song J.Y."/>
        </authorList>
    </citation>
    <scope>NUCLEOTIDE SEQUENCE [LARGE SCALE GENOMIC DNA]</scope>
    <source>
        <strain evidence="2 3">DSW-74</strain>
    </source>
</reference>
<evidence type="ECO:0000256" key="1">
    <source>
        <dbReference type="SAM" id="Phobius"/>
    </source>
</evidence>
<dbReference type="AlphaFoldDB" id="A0A1A7BL44"/>
<evidence type="ECO:0000313" key="3">
    <source>
        <dbReference type="Proteomes" id="UP000092484"/>
    </source>
</evidence>
<name>A0A1A7BL44_9SPHN</name>
<dbReference type="STRING" id="1300349.I603_0333"/>
<evidence type="ECO:0008006" key="4">
    <source>
        <dbReference type="Google" id="ProtNLM"/>
    </source>
</evidence>
<accession>A0A1A7BL44</accession>
<protein>
    <recommendedName>
        <fullName evidence="4">Flp family type IVb pilin</fullName>
    </recommendedName>
</protein>
<gene>
    <name evidence="2" type="ORF">I603_0333</name>
</gene>
<organism evidence="2 3">
    <name type="scientific">Erythrobacter dokdonensis DSW-74</name>
    <dbReference type="NCBI Taxonomy" id="1300349"/>
    <lineage>
        <taxon>Bacteria</taxon>
        <taxon>Pseudomonadati</taxon>
        <taxon>Pseudomonadota</taxon>
        <taxon>Alphaproteobacteria</taxon>
        <taxon>Sphingomonadales</taxon>
        <taxon>Erythrobacteraceae</taxon>
        <taxon>Erythrobacter/Porphyrobacter group</taxon>
        <taxon>Erythrobacter</taxon>
    </lineage>
</organism>
<dbReference type="EMBL" id="LZYB01000001">
    <property type="protein sequence ID" value="OBV12202.1"/>
    <property type="molecule type" value="Genomic_DNA"/>
</dbReference>
<dbReference type="RefSeq" id="WP_232305214.1">
    <property type="nucleotide sequence ID" value="NZ_LZYB01000001.1"/>
</dbReference>
<dbReference type="Proteomes" id="UP000092484">
    <property type="component" value="Unassembled WGS sequence"/>
</dbReference>
<proteinExistence type="predicted"/>
<feature type="transmembrane region" description="Helical" evidence="1">
    <location>
        <begin position="12"/>
        <end position="32"/>
    </location>
</feature>
<dbReference type="PATRIC" id="fig|1300349.4.peg.329"/>
<dbReference type="InterPro" id="IPR007047">
    <property type="entry name" value="Flp_Fap"/>
</dbReference>
<dbReference type="Pfam" id="PF04964">
    <property type="entry name" value="Flp_Fap"/>
    <property type="match status" value="1"/>
</dbReference>
<keyword evidence="1" id="KW-1133">Transmembrane helix</keyword>
<comment type="caution">
    <text evidence="2">The sequence shown here is derived from an EMBL/GenBank/DDBJ whole genome shotgun (WGS) entry which is preliminary data.</text>
</comment>
<keyword evidence="1" id="KW-0472">Membrane</keyword>